<feature type="compositionally biased region" description="Basic and acidic residues" evidence="7">
    <location>
        <begin position="223"/>
        <end position="234"/>
    </location>
</feature>
<dbReference type="Gene3D" id="2.170.140.10">
    <property type="entry name" value="Chitin binding domain"/>
    <property type="match status" value="1"/>
</dbReference>
<evidence type="ECO:0000313" key="11">
    <source>
        <dbReference type="Proteomes" id="UP000735302"/>
    </source>
</evidence>
<dbReference type="GO" id="GO:0004568">
    <property type="term" value="F:chitinase activity"/>
    <property type="evidence" value="ECO:0007669"/>
    <property type="project" value="TreeGrafter"/>
</dbReference>
<dbReference type="Pfam" id="PF01607">
    <property type="entry name" value="CBM_14"/>
    <property type="match status" value="1"/>
</dbReference>
<name>A0AAV4AJA9_9GAST</name>
<sequence>MKRSILCGPKIPLASSLAFILYLSTSCGSALMFANSYQRNSKEAKEASTNSASSSGANLHQNEHYHDRVERTQNLHQMAPKKSPFSAPKPMTFYSVLPPKARTQGDFDIDSSSNRYESSSRKLKNPVVEISNLVKRRDGTGSNRPHRFSESPAIISHTNFEKGHEKISRNIQKTANSENSETLRPQNGMKSHMSGEMHGDLGLKQLHQYSQSQNKGAIVPFTTREEKNFRKQDLSRNQTRSSSRNRAPVFAKSLQQSEPKEIDLYAGMVHSKPRPASAGSQEAPADATMGLLNSHPHGKPKKHIFCYYGSSANSRPSVGKFWPEHVDPFLCTHLIFAFADITADGTDIKPNNWNDLGENGLYTRTLHLKEKNPDLKILLAVGGWKIGSKPFLPVIESSATWMTWISNVIVYLRRFGFDGLDMDWEFPGWRGSSPEDRHKFTLFMKDLHEAFAEEAASTGRPRLLLTLATAASAFYVEKAYEPSQIHKYIDYMLLMTYNFHGSGWEKHTGHHTPLLPHPLDPEGEQRELYVLWAINYWLNFGVPRSKMIMGMASYGLGWKLTDPSQTGVRAPADGGNTKGKYTEESGILSHYEICEHVIQDGWKVEWIDEQKVPYIHGDDEWVGFESPDSFYIKAVTILQEGLAGAFIWSVEMDDFSGHCGGPKYPLIRTVYEVFTEHPLAFGSSSSSVAGLKVSDSARGHRHAPSPSNSAAATHSIHGAQETPVHGSGVHLSSGAHHTNAGTTNHDTSELHYDSGHDKHYDYHYEVDPDADGHLSKPWQAKTNYDYEYYDWWGEHDDNTASVSAPASKHEDYYHYDDHHIEYDHNQHMEGVDCNSLGMGIHHAPHSCHHFVLCTPVSAHELGSSLMTCPGGTLYDATLKICNHEHLVHCDR</sequence>
<dbReference type="GO" id="GO:0005576">
    <property type="term" value="C:extracellular region"/>
    <property type="evidence" value="ECO:0007669"/>
    <property type="project" value="InterPro"/>
</dbReference>
<dbReference type="PANTHER" id="PTHR11177">
    <property type="entry name" value="CHITINASE"/>
    <property type="match status" value="1"/>
</dbReference>
<dbReference type="InterPro" id="IPR011583">
    <property type="entry name" value="Chitinase_II/V-like_cat"/>
</dbReference>
<feature type="compositionally biased region" description="Low complexity" evidence="7">
    <location>
        <begin position="235"/>
        <end position="246"/>
    </location>
</feature>
<feature type="region of interest" description="Disordered" evidence="7">
    <location>
        <begin position="692"/>
        <end position="754"/>
    </location>
</feature>
<evidence type="ECO:0000259" key="9">
    <source>
        <dbReference type="PROSITE" id="PS51910"/>
    </source>
</evidence>
<feature type="compositionally biased region" description="Polar residues" evidence="7">
    <location>
        <begin position="173"/>
        <end position="189"/>
    </location>
</feature>
<evidence type="ECO:0000256" key="2">
    <source>
        <dbReference type="ARBA" id="ARBA00022669"/>
    </source>
</evidence>
<accession>A0AAV4AJA9</accession>
<feature type="region of interest" description="Disordered" evidence="7">
    <location>
        <begin position="210"/>
        <end position="255"/>
    </location>
</feature>
<evidence type="ECO:0000313" key="10">
    <source>
        <dbReference type="EMBL" id="GFO07342.1"/>
    </source>
</evidence>
<evidence type="ECO:0000256" key="7">
    <source>
        <dbReference type="SAM" id="MobiDB-lite"/>
    </source>
</evidence>
<comment type="caution">
    <text evidence="10">The sequence shown here is derived from an EMBL/GenBank/DDBJ whole genome shotgun (WGS) entry which is preliminary data.</text>
</comment>
<dbReference type="PANTHER" id="PTHR11177:SF317">
    <property type="entry name" value="CHITINASE 12-RELATED"/>
    <property type="match status" value="1"/>
</dbReference>
<feature type="domain" description="GH18" evidence="9">
    <location>
        <begin position="302"/>
        <end position="677"/>
    </location>
</feature>
<dbReference type="PROSITE" id="PS51910">
    <property type="entry name" value="GH18_2"/>
    <property type="match status" value="1"/>
</dbReference>
<dbReference type="GO" id="GO:0005975">
    <property type="term" value="P:carbohydrate metabolic process"/>
    <property type="evidence" value="ECO:0007669"/>
    <property type="project" value="InterPro"/>
</dbReference>
<dbReference type="SMART" id="SM00636">
    <property type="entry name" value="Glyco_18"/>
    <property type="match status" value="1"/>
</dbReference>
<evidence type="ECO:0000256" key="3">
    <source>
        <dbReference type="ARBA" id="ARBA00022801"/>
    </source>
</evidence>
<keyword evidence="2" id="KW-0147">Chitin-binding</keyword>
<dbReference type="EMBL" id="BLXT01003865">
    <property type="protein sequence ID" value="GFO07342.1"/>
    <property type="molecule type" value="Genomic_DNA"/>
</dbReference>
<evidence type="ECO:0000256" key="5">
    <source>
        <dbReference type="ARBA" id="ARBA00023295"/>
    </source>
</evidence>
<feature type="compositionally biased region" description="Polar residues" evidence="7">
    <location>
        <begin position="735"/>
        <end position="745"/>
    </location>
</feature>
<dbReference type="InterPro" id="IPR017853">
    <property type="entry name" value="GH"/>
</dbReference>
<reference evidence="10 11" key="1">
    <citation type="journal article" date="2021" name="Elife">
        <title>Chloroplast acquisition without the gene transfer in kleptoplastic sea slugs, Plakobranchus ocellatus.</title>
        <authorList>
            <person name="Maeda T."/>
            <person name="Takahashi S."/>
            <person name="Yoshida T."/>
            <person name="Shimamura S."/>
            <person name="Takaki Y."/>
            <person name="Nagai Y."/>
            <person name="Toyoda A."/>
            <person name="Suzuki Y."/>
            <person name="Arimoto A."/>
            <person name="Ishii H."/>
            <person name="Satoh N."/>
            <person name="Nishiyama T."/>
            <person name="Hasebe M."/>
            <person name="Maruyama T."/>
            <person name="Minagawa J."/>
            <person name="Obokata J."/>
            <person name="Shigenobu S."/>
        </authorList>
    </citation>
    <scope>NUCLEOTIDE SEQUENCE [LARGE SCALE GENOMIC DNA]</scope>
</reference>
<protein>
    <submittedName>
        <fullName evidence="10">Chitinase</fullName>
    </submittedName>
</protein>
<keyword evidence="11" id="KW-1185">Reference proteome</keyword>
<feature type="region of interest" description="Disordered" evidence="7">
    <location>
        <begin position="173"/>
        <end position="197"/>
    </location>
</feature>
<keyword evidence="3 6" id="KW-0378">Hydrolase</keyword>
<dbReference type="PROSITE" id="PS50940">
    <property type="entry name" value="CHIT_BIND_II"/>
    <property type="match status" value="1"/>
</dbReference>
<dbReference type="AlphaFoldDB" id="A0AAV4AJA9"/>
<dbReference type="Proteomes" id="UP000735302">
    <property type="component" value="Unassembled WGS sequence"/>
</dbReference>
<evidence type="ECO:0000256" key="1">
    <source>
        <dbReference type="ARBA" id="ARBA00009121"/>
    </source>
</evidence>
<feature type="domain" description="Chitin-binding type-2" evidence="8">
    <location>
        <begin position="830"/>
        <end position="891"/>
    </location>
</feature>
<keyword evidence="4" id="KW-1015">Disulfide bond</keyword>
<evidence type="ECO:0000259" key="8">
    <source>
        <dbReference type="PROSITE" id="PS50940"/>
    </source>
</evidence>
<organism evidence="10 11">
    <name type="scientific">Plakobranchus ocellatus</name>
    <dbReference type="NCBI Taxonomy" id="259542"/>
    <lineage>
        <taxon>Eukaryota</taxon>
        <taxon>Metazoa</taxon>
        <taxon>Spiralia</taxon>
        <taxon>Lophotrochozoa</taxon>
        <taxon>Mollusca</taxon>
        <taxon>Gastropoda</taxon>
        <taxon>Heterobranchia</taxon>
        <taxon>Euthyneura</taxon>
        <taxon>Panpulmonata</taxon>
        <taxon>Sacoglossa</taxon>
        <taxon>Placobranchoidea</taxon>
        <taxon>Plakobranchidae</taxon>
        <taxon>Plakobranchus</taxon>
    </lineage>
</organism>
<dbReference type="Pfam" id="PF00704">
    <property type="entry name" value="Glyco_hydro_18"/>
    <property type="match status" value="1"/>
</dbReference>
<dbReference type="SMART" id="SM00494">
    <property type="entry name" value="ChtBD2"/>
    <property type="match status" value="1"/>
</dbReference>
<proteinExistence type="inferred from homology"/>
<dbReference type="Gene3D" id="3.20.20.80">
    <property type="entry name" value="Glycosidases"/>
    <property type="match status" value="1"/>
</dbReference>
<evidence type="ECO:0000256" key="4">
    <source>
        <dbReference type="ARBA" id="ARBA00023157"/>
    </source>
</evidence>
<gene>
    <name evidence="10" type="ORF">PoB_003384700</name>
</gene>
<dbReference type="FunFam" id="3.10.50.10:FF:000001">
    <property type="entry name" value="Chitinase 3-like 1"/>
    <property type="match status" value="1"/>
</dbReference>
<dbReference type="GO" id="GO:0006032">
    <property type="term" value="P:chitin catabolic process"/>
    <property type="evidence" value="ECO:0007669"/>
    <property type="project" value="TreeGrafter"/>
</dbReference>
<dbReference type="InterPro" id="IPR002557">
    <property type="entry name" value="Chitin-bd_dom"/>
</dbReference>
<dbReference type="InterPro" id="IPR036508">
    <property type="entry name" value="Chitin-bd_dom_sf"/>
</dbReference>
<dbReference type="PROSITE" id="PS01095">
    <property type="entry name" value="GH18_1"/>
    <property type="match status" value="1"/>
</dbReference>
<evidence type="ECO:0000256" key="6">
    <source>
        <dbReference type="RuleBase" id="RU000489"/>
    </source>
</evidence>
<dbReference type="InterPro" id="IPR001579">
    <property type="entry name" value="Glyco_hydro_18_chit_AS"/>
</dbReference>
<comment type="similarity">
    <text evidence="1">Belongs to the glycosyl hydrolase 18 family. Chitinase class II subfamily.</text>
</comment>
<dbReference type="InterPro" id="IPR050314">
    <property type="entry name" value="Glycosyl_Hydrlase_18"/>
</dbReference>
<keyword evidence="5 6" id="KW-0326">Glycosidase</keyword>
<dbReference type="SUPFAM" id="SSF57625">
    <property type="entry name" value="Invertebrate chitin-binding proteins"/>
    <property type="match status" value="1"/>
</dbReference>
<dbReference type="GO" id="GO:0008061">
    <property type="term" value="F:chitin binding"/>
    <property type="evidence" value="ECO:0007669"/>
    <property type="project" value="UniProtKB-KW"/>
</dbReference>
<dbReference type="SUPFAM" id="SSF51445">
    <property type="entry name" value="(Trans)glycosidases"/>
    <property type="match status" value="1"/>
</dbReference>
<feature type="region of interest" description="Disordered" evidence="7">
    <location>
        <begin position="104"/>
        <end position="123"/>
    </location>
</feature>
<dbReference type="SUPFAM" id="SSF54556">
    <property type="entry name" value="Chitinase insertion domain"/>
    <property type="match status" value="1"/>
</dbReference>
<dbReference type="CDD" id="cd02872">
    <property type="entry name" value="GH18_chitolectin_chitotriosidase"/>
    <property type="match status" value="1"/>
</dbReference>
<dbReference type="Gene3D" id="3.10.50.10">
    <property type="match status" value="1"/>
</dbReference>
<dbReference type="InterPro" id="IPR001223">
    <property type="entry name" value="Glyco_hydro18_cat"/>
</dbReference>
<dbReference type="PROSITE" id="PS51257">
    <property type="entry name" value="PROKAR_LIPOPROTEIN"/>
    <property type="match status" value="1"/>
</dbReference>
<dbReference type="InterPro" id="IPR029070">
    <property type="entry name" value="Chitinase_insertion_sf"/>
</dbReference>